<dbReference type="GO" id="GO:0003677">
    <property type="term" value="F:DNA binding"/>
    <property type="evidence" value="ECO:0007669"/>
    <property type="project" value="InterPro"/>
</dbReference>
<dbReference type="GO" id="GO:0006351">
    <property type="term" value="P:DNA-templated transcription"/>
    <property type="evidence" value="ECO:0007669"/>
    <property type="project" value="InterPro"/>
</dbReference>
<keyword evidence="5" id="KW-0808">Transferase</keyword>
<dbReference type="InterPro" id="IPR045867">
    <property type="entry name" value="DNA-dir_RpoC_beta_prime"/>
</dbReference>
<feature type="domain" description="RNA polymerase N-terminal" evidence="14">
    <location>
        <begin position="32"/>
        <end position="330"/>
    </location>
</feature>
<dbReference type="Gene3D" id="2.40.40.20">
    <property type="match status" value="1"/>
</dbReference>
<name>A0A8H5F615_9AGAR</name>
<evidence type="ECO:0000256" key="2">
    <source>
        <dbReference type="ARBA" id="ARBA00006460"/>
    </source>
</evidence>
<gene>
    <name evidence="15" type="ORF">D9619_009833</name>
</gene>
<evidence type="ECO:0000256" key="4">
    <source>
        <dbReference type="ARBA" id="ARBA00022478"/>
    </source>
</evidence>
<dbReference type="InterPro" id="IPR000722">
    <property type="entry name" value="RNA_pol_asu"/>
</dbReference>
<dbReference type="EC" id="2.7.7.6" evidence="3"/>
<dbReference type="FunFam" id="2.40.40.20:FF:000019">
    <property type="entry name" value="DNA-directed RNA polymerase II subunit RPB1"/>
    <property type="match status" value="1"/>
</dbReference>
<dbReference type="EMBL" id="JAACJJ010000015">
    <property type="protein sequence ID" value="KAF5324971.1"/>
    <property type="molecule type" value="Genomic_DNA"/>
</dbReference>
<dbReference type="Gene3D" id="1.10.132.30">
    <property type="match status" value="1"/>
</dbReference>
<dbReference type="Pfam" id="PF05000">
    <property type="entry name" value="RNA_pol_Rpb1_4"/>
    <property type="match status" value="1"/>
</dbReference>
<proteinExistence type="inferred from homology"/>
<keyword evidence="11" id="KW-0539">Nucleus</keyword>
<keyword evidence="7" id="KW-0479">Metal-binding</keyword>
<evidence type="ECO:0000256" key="10">
    <source>
        <dbReference type="ARBA" id="ARBA00023163"/>
    </source>
</evidence>
<dbReference type="GO" id="GO:0003899">
    <property type="term" value="F:DNA-directed RNA polymerase activity"/>
    <property type="evidence" value="ECO:0007669"/>
    <property type="project" value="UniProtKB-EC"/>
</dbReference>
<reference evidence="15 16" key="1">
    <citation type="journal article" date="2020" name="ISME J.">
        <title>Uncovering the hidden diversity of litter-decomposition mechanisms in mushroom-forming fungi.</title>
        <authorList>
            <person name="Floudas D."/>
            <person name="Bentzer J."/>
            <person name="Ahren D."/>
            <person name="Johansson T."/>
            <person name="Persson P."/>
            <person name="Tunlid A."/>
        </authorList>
    </citation>
    <scope>NUCLEOTIDE SEQUENCE [LARGE SCALE GENOMIC DNA]</scope>
    <source>
        <strain evidence="15 16">CBS 101986</strain>
    </source>
</reference>
<dbReference type="PANTHER" id="PTHR19376">
    <property type="entry name" value="DNA-DIRECTED RNA POLYMERASE"/>
    <property type="match status" value="1"/>
</dbReference>
<dbReference type="Gene3D" id="1.10.274.100">
    <property type="entry name" value="RNA polymerase Rpb1, domain 3"/>
    <property type="match status" value="1"/>
</dbReference>
<dbReference type="Gene3D" id="6.10.250.2940">
    <property type="match status" value="2"/>
</dbReference>
<evidence type="ECO:0000256" key="7">
    <source>
        <dbReference type="ARBA" id="ARBA00022723"/>
    </source>
</evidence>
<dbReference type="Pfam" id="PF00623">
    <property type="entry name" value="RNA_pol_Rpb1_2"/>
    <property type="match status" value="1"/>
</dbReference>
<dbReference type="Gene3D" id="3.30.1490.180">
    <property type="entry name" value="RNA polymerase ii"/>
    <property type="match status" value="1"/>
</dbReference>
<dbReference type="SMART" id="SM00663">
    <property type="entry name" value="RPOLA_N"/>
    <property type="match status" value="1"/>
</dbReference>
<evidence type="ECO:0000256" key="5">
    <source>
        <dbReference type="ARBA" id="ARBA00022679"/>
    </source>
</evidence>
<dbReference type="InterPro" id="IPR038120">
    <property type="entry name" value="Rpb1_funnel_sf"/>
</dbReference>
<evidence type="ECO:0000256" key="8">
    <source>
        <dbReference type="ARBA" id="ARBA00022833"/>
    </source>
</evidence>
<comment type="catalytic activity">
    <reaction evidence="13">
        <text>RNA(n) + a ribonucleoside 5'-triphosphate = RNA(n+1) + diphosphate</text>
        <dbReference type="Rhea" id="RHEA:21248"/>
        <dbReference type="Rhea" id="RHEA-COMP:14527"/>
        <dbReference type="Rhea" id="RHEA-COMP:17342"/>
        <dbReference type="ChEBI" id="CHEBI:33019"/>
        <dbReference type="ChEBI" id="CHEBI:61557"/>
        <dbReference type="ChEBI" id="CHEBI:140395"/>
        <dbReference type="EC" id="2.7.7.6"/>
    </reaction>
</comment>
<dbReference type="GO" id="GO:0005665">
    <property type="term" value="C:RNA polymerase II, core complex"/>
    <property type="evidence" value="ECO:0007669"/>
    <property type="project" value="TreeGrafter"/>
</dbReference>
<keyword evidence="9" id="KW-0460">Magnesium</keyword>
<sequence>MASLNALLVGAVRTIFELQPVLVNPALPGAGLPNAVRQRVPESCGFVENSYLRGLTPQQFFHTMAGREGLVNTAIKTAKTGYIQCCLVKALEDVMIVYGEGDMDGAFIKQTIETFGLNNRKAIRARLKGKEGCLHGNLMGKRVDFSACTVITGDPNLSLDEVGVPKTIAVNLTFPERVTPYNISYLQELVRNVPTAYPGARYMVRDTGEHIDLRYNKRADAFLQYGWIVERHLKARDYVHFNCQPLLHKMSMMSHRVKFMPYSTFCLNLSITPPYNADFDGDEMNMHILQSEETRAELAQIAWVTHHLAASDKPVMGIVQDTLCGIHKFTLQDTFLDWNAVQNILLWVPDWDGVVPIPAILKPKPLWTGKQILSLVIPRGINIHRSPDPKSSTAVFDDSILIENGDLIFGIVEKKTIGASQGGLIHVVFPEKGPEATKQLFTGLQMVVNYWPFHNGFSIGIGDTIAGSKTMAYITQTISDCKVQVAQITDDATHDCLKAAPGMTIRESFESLVERQLNLARNTSSQYAQKHLKEDNNVKQMVVAGSKSLFINISQMSVCVGQQSVEGRRIPFGFRHRTLPHFTKDNFSPELRGFVENSYLRGLTPQEFFFHAMAGREGLIDTAVKTAETGYIQRRLVKALEDVMVCYDGTVRNSLGGLIQFVYSEDGMDGAFIEKQTIETFGLNDRKFEHNYCVDVTDLSGGFMQGVLQVGIDDSSLELQSLLDEEYACLAEDRRLLRNFIFPHVSTTQPHYLPVNLQLGSSAST</sequence>
<comment type="subcellular location">
    <subcellularLocation>
        <location evidence="1">Nucleus</location>
    </subcellularLocation>
</comment>
<dbReference type="AlphaFoldDB" id="A0A8H5F615"/>
<dbReference type="PANTHER" id="PTHR19376:SF37">
    <property type="entry name" value="DNA-DIRECTED RNA POLYMERASE II SUBUNIT RPB1"/>
    <property type="match status" value="1"/>
</dbReference>
<evidence type="ECO:0000259" key="14">
    <source>
        <dbReference type="SMART" id="SM00663"/>
    </source>
</evidence>
<dbReference type="OrthoDB" id="270392at2759"/>
<dbReference type="FunFam" id="1.10.274.100:FF:000001">
    <property type="entry name" value="DNA-directed RNA polymerase subunit"/>
    <property type="match status" value="1"/>
</dbReference>
<dbReference type="Pfam" id="PF04983">
    <property type="entry name" value="RNA_pol_Rpb1_3"/>
    <property type="match status" value="1"/>
</dbReference>
<dbReference type="InterPro" id="IPR007083">
    <property type="entry name" value="RNA_pol_Rpb1_4"/>
</dbReference>
<dbReference type="InterPro" id="IPR007081">
    <property type="entry name" value="RNA_pol_Rpb1_5"/>
</dbReference>
<keyword evidence="16" id="KW-1185">Reference proteome</keyword>
<dbReference type="InterPro" id="IPR007066">
    <property type="entry name" value="RNA_pol_Rpb1_3"/>
</dbReference>
<keyword evidence="10" id="KW-0804">Transcription</keyword>
<dbReference type="InterPro" id="IPR006592">
    <property type="entry name" value="RNA_pol_N"/>
</dbReference>
<dbReference type="SUPFAM" id="SSF64484">
    <property type="entry name" value="beta and beta-prime subunits of DNA dependent RNA-polymerase"/>
    <property type="match status" value="2"/>
</dbReference>
<evidence type="ECO:0000313" key="15">
    <source>
        <dbReference type="EMBL" id="KAF5324971.1"/>
    </source>
</evidence>
<dbReference type="Gene3D" id="6.20.50.80">
    <property type="match status" value="1"/>
</dbReference>
<evidence type="ECO:0000256" key="13">
    <source>
        <dbReference type="ARBA" id="ARBA00048552"/>
    </source>
</evidence>
<dbReference type="FunFam" id="1.10.132.30:FF:000001">
    <property type="entry name" value="DNA-directed RNA polymerase subunit"/>
    <property type="match status" value="1"/>
</dbReference>
<accession>A0A8H5F615</accession>
<dbReference type="GO" id="GO:0046872">
    <property type="term" value="F:metal ion binding"/>
    <property type="evidence" value="ECO:0007669"/>
    <property type="project" value="UniProtKB-KW"/>
</dbReference>
<evidence type="ECO:0000256" key="1">
    <source>
        <dbReference type="ARBA" id="ARBA00004123"/>
    </source>
</evidence>
<dbReference type="InterPro" id="IPR042102">
    <property type="entry name" value="RNA_pol_Rpb1_3_sf"/>
</dbReference>
<evidence type="ECO:0000313" key="16">
    <source>
        <dbReference type="Proteomes" id="UP000567179"/>
    </source>
</evidence>
<organism evidence="15 16">
    <name type="scientific">Psilocybe cf. subviscida</name>
    <dbReference type="NCBI Taxonomy" id="2480587"/>
    <lineage>
        <taxon>Eukaryota</taxon>
        <taxon>Fungi</taxon>
        <taxon>Dikarya</taxon>
        <taxon>Basidiomycota</taxon>
        <taxon>Agaricomycotina</taxon>
        <taxon>Agaricomycetes</taxon>
        <taxon>Agaricomycetidae</taxon>
        <taxon>Agaricales</taxon>
        <taxon>Agaricineae</taxon>
        <taxon>Strophariaceae</taxon>
        <taxon>Psilocybe</taxon>
    </lineage>
</organism>
<comment type="similarity">
    <text evidence="2">Belongs to the RNA polymerase beta' chain family.</text>
</comment>
<comment type="caution">
    <text evidence="15">The sequence shown here is derived from an EMBL/GenBank/DDBJ whole genome shotgun (WGS) entry which is preliminary data.</text>
</comment>
<keyword evidence="4" id="KW-0240">DNA-directed RNA polymerase</keyword>
<dbReference type="Pfam" id="PF04998">
    <property type="entry name" value="RNA_pol_Rpb1_5"/>
    <property type="match status" value="2"/>
</dbReference>
<evidence type="ECO:0000256" key="3">
    <source>
        <dbReference type="ARBA" id="ARBA00012418"/>
    </source>
</evidence>
<dbReference type="Proteomes" id="UP000567179">
    <property type="component" value="Unassembled WGS sequence"/>
</dbReference>
<evidence type="ECO:0000256" key="9">
    <source>
        <dbReference type="ARBA" id="ARBA00022842"/>
    </source>
</evidence>
<evidence type="ECO:0000256" key="12">
    <source>
        <dbReference type="ARBA" id="ARBA00033154"/>
    </source>
</evidence>
<keyword evidence="8" id="KW-0862">Zinc</keyword>
<keyword evidence="6" id="KW-0548">Nucleotidyltransferase</keyword>
<evidence type="ECO:0000256" key="6">
    <source>
        <dbReference type="ARBA" id="ARBA00022695"/>
    </source>
</evidence>
<evidence type="ECO:0000256" key="11">
    <source>
        <dbReference type="ARBA" id="ARBA00023242"/>
    </source>
</evidence>
<protein>
    <recommendedName>
        <fullName evidence="3">DNA-directed RNA polymerase</fullName>
        <ecNumber evidence="3">2.7.7.6</ecNumber>
    </recommendedName>
    <alternativeName>
        <fullName evidence="12">DNA-directed RNA polymerase III largest subunit</fullName>
    </alternativeName>
</protein>